<dbReference type="EMBL" id="FNVT01000004">
    <property type="protein sequence ID" value="SEG77984.1"/>
    <property type="molecule type" value="Genomic_DNA"/>
</dbReference>
<protein>
    <submittedName>
        <fullName evidence="1">Uncharacterized protein</fullName>
    </submittedName>
</protein>
<dbReference type="RefSeq" id="WP_103957052.1">
    <property type="nucleotide sequence ID" value="NZ_FNVT01000004.1"/>
</dbReference>
<dbReference type="AlphaFoldDB" id="A0A1H6CZ06"/>
<dbReference type="Proteomes" id="UP000236732">
    <property type="component" value="Unassembled WGS sequence"/>
</dbReference>
<proteinExistence type="predicted"/>
<keyword evidence="2" id="KW-1185">Reference proteome</keyword>
<sequence>MNLENPLNLPTIHVTGKVLLKAWDHEWGPIWDQTKRDPEVGYEKAASEVSVDLHLIAGIPVQQYYEIRAGGEVRLEVTATYLWRKDSDNLEVRGVAKLFEGTSDSSWDLDGQKDFKGWVRRGQGVGSQSNLNPFAGVHNTDESTSGDYAEAYFDLTF</sequence>
<reference evidence="1 2" key="1">
    <citation type="submission" date="2016-10" db="EMBL/GenBank/DDBJ databases">
        <authorList>
            <person name="de Groot N.N."/>
        </authorList>
    </citation>
    <scope>NUCLEOTIDE SEQUENCE [LARGE SCALE GENOMIC DNA]</scope>
    <source>
        <strain evidence="1 2">CGMCC 4.7037</strain>
    </source>
</reference>
<evidence type="ECO:0000313" key="1">
    <source>
        <dbReference type="EMBL" id="SEG77984.1"/>
    </source>
</evidence>
<evidence type="ECO:0000313" key="2">
    <source>
        <dbReference type="Proteomes" id="UP000236732"/>
    </source>
</evidence>
<name>A0A1H6CZ06_9ACTN</name>
<gene>
    <name evidence="1" type="ORF">SAMN05444920_104550</name>
</gene>
<accession>A0A1H6CZ06</accession>
<organism evidence="1 2">
    <name type="scientific">Nonomuraea solani</name>
    <dbReference type="NCBI Taxonomy" id="1144553"/>
    <lineage>
        <taxon>Bacteria</taxon>
        <taxon>Bacillati</taxon>
        <taxon>Actinomycetota</taxon>
        <taxon>Actinomycetes</taxon>
        <taxon>Streptosporangiales</taxon>
        <taxon>Streptosporangiaceae</taxon>
        <taxon>Nonomuraea</taxon>
    </lineage>
</organism>